<evidence type="ECO:0000256" key="6">
    <source>
        <dbReference type="SAM" id="MobiDB-lite"/>
    </source>
</evidence>
<keyword evidence="3 7" id="KW-0812">Transmembrane</keyword>
<evidence type="ECO:0000313" key="9">
    <source>
        <dbReference type="EMBL" id="CAK4032146.1"/>
    </source>
</evidence>
<dbReference type="PANTHER" id="PTHR10383">
    <property type="entry name" value="SERINE INCORPORATOR"/>
    <property type="match status" value="1"/>
</dbReference>
<feature type="transmembrane region" description="Helical" evidence="7">
    <location>
        <begin position="203"/>
        <end position="227"/>
    </location>
</feature>
<feature type="transmembrane region" description="Helical" evidence="7">
    <location>
        <begin position="161"/>
        <end position="182"/>
    </location>
</feature>
<feature type="signal peptide" evidence="8">
    <location>
        <begin position="1"/>
        <end position="17"/>
    </location>
</feature>
<feature type="transmembrane region" description="Helical" evidence="7">
    <location>
        <begin position="102"/>
        <end position="118"/>
    </location>
</feature>
<proteinExistence type="inferred from homology"/>
<evidence type="ECO:0000256" key="1">
    <source>
        <dbReference type="ARBA" id="ARBA00004141"/>
    </source>
</evidence>
<feature type="transmembrane region" description="Helical" evidence="7">
    <location>
        <begin position="49"/>
        <end position="66"/>
    </location>
</feature>
<feature type="compositionally biased region" description="Acidic residues" evidence="6">
    <location>
        <begin position="384"/>
        <end position="393"/>
    </location>
</feature>
<evidence type="ECO:0000313" key="10">
    <source>
        <dbReference type="Proteomes" id="UP001296104"/>
    </source>
</evidence>
<name>A0AAI8Z460_9PEZI</name>
<sequence length="484" mass="52220">MGALLSLPLLAVPSVGTLMTFAASCCGAATCSAVCSACGKCNNSIATRIAYAFILLINSLLSWLMLTPWAVKKLQGVLLDYVTIDCAGHECFGFAAVHRVNFALGLFHMVLAVVLLGVNSSKDGRAPLQNGFWGPKIVVWLGLIVLSFLIPNTFFEVWGNYVALVGAVLFLLLGLVLLVDLAHTFAEYCIEKIEDTDSGVWRGVLIGSTLGMYLGSFAMVIVMYVFFAGSGCSMNQAAITLNLIFLIAISVMSIHPSIQSVNPRAGLAQAAIVSVYCTYLTMSAVAMEPDDRSCNPLVRATGTRTASIVIGAVVTFVTCAYTTTRAATLGLAMGSGKPGYSSVALDDEPGHDLVDTQPESRRAMRQEALRRAVESGALPASALDESDDEDEEDQAKHKNDDEKQRTQYNYSLFHIIFMLATAWVATLLTQNIGGDRDIEQGDFVPVGRTYWASWVKIVSAWVCYGIFGWTLAAPVMLPDRFDYS</sequence>
<reference evidence="9" key="1">
    <citation type="submission" date="2023-11" db="EMBL/GenBank/DDBJ databases">
        <authorList>
            <person name="Alioto T."/>
            <person name="Alioto T."/>
            <person name="Gomez Garrido J."/>
        </authorList>
    </citation>
    <scope>NUCLEOTIDE SEQUENCE</scope>
</reference>
<feature type="transmembrane region" description="Helical" evidence="7">
    <location>
        <begin position="266"/>
        <end position="286"/>
    </location>
</feature>
<gene>
    <name evidence="9" type="ORF">LECACI_7A007304</name>
</gene>
<dbReference type="PANTHER" id="PTHR10383:SF9">
    <property type="entry name" value="SERINE INCORPORATOR, ISOFORM F"/>
    <property type="match status" value="1"/>
</dbReference>
<comment type="subcellular location">
    <subcellularLocation>
        <location evidence="1">Membrane</location>
        <topology evidence="1">Multi-pass membrane protein</topology>
    </subcellularLocation>
</comment>
<evidence type="ECO:0000256" key="7">
    <source>
        <dbReference type="SAM" id="Phobius"/>
    </source>
</evidence>
<dbReference type="GO" id="GO:0016020">
    <property type="term" value="C:membrane"/>
    <property type="evidence" value="ECO:0007669"/>
    <property type="project" value="UniProtKB-SubCell"/>
</dbReference>
<feature type="compositionally biased region" description="Basic and acidic residues" evidence="6">
    <location>
        <begin position="348"/>
        <end position="373"/>
    </location>
</feature>
<organism evidence="9 10">
    <name type="scientific">Lecanosticta acicola</name>
    <dbReference type="NCBI Taxonomy" id="111012"/>
    <lineage>
        <taxon>Eukaryota</taxon>
        <taxon>Fungi</taxon>
        <taxon>Dikarya</taxon>
        <taxon>Ascomycota</taxon>
        <taxon>Pezizomycotina</taxon>
        <taxon>Dothideomycetes</taxon>
        <taxon>Dothideomycetidae</taxon>
        <taxon>Mycosphaerellales</taxon>
        <taxon>Mycosphaerellaceae</taxon>
        <taxon>Lecanosticta</taxon>
    </lineage>
</organism>
<keyword evidence="5 7" id="KW-0472">Membrane</keyword>
<comment type="similarity">
    <text evidence="2">Belongs to the TDE1 family.</text>
</comment>
<evidence type="ECO:0000256" key="4">
    <source>
        <dbReference type="ARBA" id="ARBA00022989"/>
    </source>
</evidence>
<evidence type="ECO:0000256" key="5">
    <source>
        <dbReference type="ARBA" id="ARBA00023136"/>
    </source>
</evidence>
<dbReference type="AlphaFoldDB" id="A0AAI8Z460"/>
<keyword evidence="8" id="KW-0732">Signal</keyword>
<feature type="chain" id="PRO_5042501777" evidence="8">
    <location>
        <begin position="18"/>
        <end position="484"/>
    </location>
</feature>
<feature type="transmembrane region" description="Helical" evidence="7">
    <location>
        <begin position="453"/>
        <end position="477"/>
    </location>
</feature>
<dbReference type="Pfam" id="PF03348">
    <property type="entry name" value="Serinc"/>
    <property type="match status" value="1"/>
</dbReference>
<keyword evidence="4 7" id="KW-1133">Transmembrane helix</keyword>
<dbReference type="EMBL" id="CAVMBE010000058">
    <property type="protein sequence ID" value="CAK4032146.1"/>
    <property type="molecule type" value="Genomic_DNA"/>
</dbReference>
<feature type="transmembrane region" description="Helical" evidence="7">
    <location>
        <begin position="412"/>
        <end position="433"/>
    </location>
</feature>
<evidence type="ECO:0000256" key="8">
    <source>
        <dbReference type="SAM" id="SignalP"/>
    </source>
</evidence>
<feature type="region of interest" description="Disordered" evidence="6">
    <location>
        <begin position="341"/>
        <end position="401"/>
    </location>
</feature>
<dbReference type="Proteomes" id="UP001296104">
    <property type="component" value="Unassembled WGS sequence"/>
</dbReference>
<feature type="transmembrane region" description="Helical" evidence="7">
    <location>
        <begin position="306"/>
        <end position="323"/>
    </location>
</feature>
<protein>
    <submittedName>
        <fullName evidence="9">Membrane TMS1</fullName>
    </submittedName>
</protein>
<evidence type="ECO:0000256" key="2">
    <source>
        <dbReference type="ARBA" id="ARBA00006665"/>
    </source>
</evidence>
<feature type="transmembrane region" description="Helical" evidence="7">
    <location>
        <begin position="233"/>
        <end position="254"/>
    </location>
</feature>
<comment type="caution">
    <text evidence="9">The sequence shown here is derived from an EMBL/GenBank/DDBJ whole genome shotgun (WGS) entry which is preliminary data.</text>
</comment>
<feature type="transmembrane region" description="Helical" evidence="7">
    <location>
        <begin position="138"/>
        <end position="155"/>
    </location>
</feature>
<dbReference type="InterPro" id="IPR005016">
    <property type="entry name" value="TDE1/TMS"/>
</dbReference>
<keyword evidence="10" id="KW-1185">Reference proteome</keyword>
<accession>A0AAI8Z460</accession>
<evidence type="ECO:0000256" key="3">
    <source>
        <dbReference type="ARBA" id="ARBA00022692"/>
    </source>
</evidence>